<keyword evidence="3" id="KW-1185">Reference proteome</keyword>
<accession>A0ABZ2RC84</accession>
<feature type="domain" description="Bro-N" evidence="1">
    <location>
        <begin position="12"/>
        <end position="116"/>
    </location>
</feature>
<evidence type="ECO:0000259" key="1">
    <source>
        <dbReference type="PROSITE" id="PS51750"/>
    </source>
</evidence>
<organism evidence="2 3">
    <name type="scientific">Ectopseudomonas mendocina</name>
    <name type="common">Pseudomonas mendocina</name>
    <dbReference type="NCBI Taxonomy" id="300"/>
    <lineage>
        <taxon>Bacteria</taxon>
        <taxon>Pseudomonadati</taxon>
        <taxon>Pseudomonadota</taxon>
        <taxon>Gammaproteobacteria</taxon>
        <taxon>Pseudomonadales</taxon>
        <taxon>Pseudomonadaceae</taxon>
        <taxon>Ectopseudomonas</taxon>
    </lineage>
</organism>
<dbReference type="Proteomes" id="UP001476583">
    <property type="component" value="Chromosome"/>
</dbReference>
<gene>
    <name evidence="2" type="ORF">WG219_15150</name>
</gene>
<evidence type="ECO:0000313" key="2">
    <source>
        <dbReference type="EMBL" id="WXL24645.1"/>
    </source>
</evidence>
<reference evidence="2 3" key="1">
    <citation type="submission" date="2024-03" db="EMBL/GenBank/DDBJ databases">
        <title>Complete genome of BD2.</title>
        <authorList>
            <person name="Cao G."/>
        </authorList>
    </citation>
    <scope>NUCLEOTIDE SEQUENCE [LARGE SCALE GENOMIC DNA]</scope>
    <source>
        <strain evidence="2 3">BD2</strain>
    </source>
</reference>
<dbReference type="Pfam" id="PF02498">
    <property type="entry name" value="Bro-N"/>
    <property type="match status" value="1"/>
</dbReference>
<sequence length="145" mass="16473">MQIAPKGTHNATNTLPTIVYAFDGNEIRTVLINDDPWFIAKDVAEALGYSDTDAAIRKHCRNAMTCPDESTGQVRHMKIIPERDVYRLIFSSRLPSAERFEDWVVTEVLPSIRKRGMYIMGQQKIRTELLDALAENIREKALPAL</sequence>
<evidence type="ECO:0000313" key="3">
    <source>
        <dbReference type="Proteomes" id="UP001476583"/>
    </source>
</evidence>
<name>A0ABZ2RC84_ECTME</name>
<dbReference type="PANTHER" id="PTHR36180">
    <property type="entry name" value="DNA-BINDING PROTEIN-RELATED-RELATED"/>
    <property type="match status" value="1"/>
</dbReference>
<dbReference type="InterPro" id="IPR003497">
    <property type="entry name" value="BRO_N_domain"/>
</dbReference>
<protein>
    <submittedName>
        <fullName evidence="2">BRO family protein</fullName>
    </submittedName>
</protein>
<dbReference type="PROSITE" id="PS51750">
    <property type="entry name" value="BRO_N"/>
    <property type="match status" value="1"/>
</dbReference>
<dbReference type="SMART" id="SM01040">
    <property type="entry name" value="Bro-N"/>
    <property type="match status" value="1"/>
</dbReference>
<dbReference type="EMBL" id="CP148074">
    <property type="protein sequence ID" value="WXL24645.1"/>
    <property type="molecule type" value="Genomic_DNA"/>
</dbReference>
<dbReference type="PANTHER" id="PTHR36180:SF2">
    <property type="entry name" value="BRO FAMILY PROTEIN"/>
    <property type="match status" value="1"/>
</dbReference>
<proteinExistence type="predicted"/>